<keyword evidence="2" id="KW-1185">Reference proteome</keyword>
<proteinExistence type="predicted"/>
<accession>A0A3A8QU87</accession>
<protein>
    <submittedName>
        <fullName evidence="1">Uncharacterized protein</fullName>
    </submittedName>
</protein>
<evidence type="ECO:0000313" key="1">
    <source>
        <dbReference type="EMBL" id="RKH72127.1"/>
    </source>
</evidence>
<dbReference type="AlphaFoldDB" id="A0A3A8QU87"/>
<organism evidence="1 2">
    <name type="scientific">Corallococcus interemptor</name>
    <dbReference type="NCBI Taxonomy" id="2316720"/>
    <lineage>
        <taxon>Bacteria</taxon>
        <taxon>Pseudomonadati</taxon>
        <taxon>Myxococcota</taxon>
        <taxon>Myxococcia</taxon>
        <taxon>Myxococcales</taxon>
        <taxon>Cystobacterineae</taxon>
        <taxon>Myxococcaceae</taxon>
        <taxon>Corallococcus</taxon>
    </lineage>
</organism>
<evidence type="ECO:0000313" key="2">
    <source>
        <dbReference type="Proteomes" id="UP000282656"/>
    </source>
</evidence>
<name>A0A3A8QU87_9BACT</name>
<dbReference type="EMBL" id="RAWM01000010">
    <property type="protein sequence ID" value="RKH72127.1"/>
    <property type="molecule type" value="Genomic_DNA"/>
</dbReference>
<dbReference type="Proteomes" id="UP000282656">
    <property type="component" value="Unassembled WGS sequence"/>
</dbReference>
<reference evidence="2" key="1">
    <citation type="submission" date="2018-09" db="EMBL/GenBank/DDBJ databases">
        <authorList>
            <person name="Livingstone P.G."/>
            <person name="Whitworth D.E."/>
        </authorList>
    </citation>
    <scope>NUCLEOTIDE SEQUENCE [LARGE SCALE GENOMIC DNA]</scope>
    <source>
        <strain evidence="2">AB047A</strain>
    </source>
</reference>
<gene>
    <name evidence="1" type="ORF">D7X96_05880</name>
</gene>
<comment type="caution">
    <text evidence="1">The sequence shown here is derived from an EMBL/GenBank/DDBJ whole genome shotgun (WGS) entry which is preliminary data.</text>
</comment>
<sequence length="182" mass="20517">MQTGVEDFAGMAKRYLNIPEEDRLDGIAQSRFREVRGILAVKGWSAKELGEGLYLVSFEWSNPSGAGDVGIFFEVDTKNRFARPIVPDDELSLKYGILTKEEFEKAEALTRDVIKRKYPEAAMEYANHLLTVSGKSGGDYDPNEVAQSVHRSLKEAFEHRQDQFLRVKMVKGTAVGEYSAKY</sequence>